<dbReference type="RefSeq" id="WP_044005972.1">
    <property type="nucleotide sequence ID" value="NZ_CP007649.1"/>
</dbReference>
<protein>
    <submittedName>
        <fullName evidence="1">Uncharacterized protein</fullName>
    </submittedName>
</protein>
<evidence type="ECO:0000313" key="3">
    <source>
        <dbReference type="Proteomes" id="UP000029488"/>
    </source>
</evidence>
<geneLocation type="plasmid" evidence="1 3">
    <name>pLMP1046</name>
</geneLocation>
<gene>
    <name evidence="2" type="ORF">B6U56_09150</name>
    <name evidence="1" type="ORF">LSJ_4055</name>
</gene>
<organism evidence="1 3">
    <name type="scientific">Ligilactobacillus salivarius</name>
    <dbReference type="NCBI Taxonomy" id="1624"/>
    <lineage>
        <taxon>Bacteria</taxon>
        <taxon>Bacillati</taxon>
        <taxon>Bacillota</taxon>
        <taxon>Bacilli</taxon>
        <taxon>Lactobacillales</taxon>
        <taxon>Lactobacillaceae</taxon>
        <taxon>Ligilactobacillus</taxon>
    </lineage>
</organism>
<accession>A0A089RZN4</accession>
<dbReference type="EMBL" id="CP007649">
    <property type="protein sequence ID" value="AIR11832.1"/>
    <property type="molecule type" value="Genomic_DNA"/>
</dbReference>
<dbReference type="Proteomes" id="UP000029488">
    <property type="component" value="Plasmid pLMP1046"/>
</dbReference>
<reference evidence="2 4" key="2">
    <citation type="submission" date="2017-03" db="EMBL/GenBank/DDBJ databases">
        <title>Phylogenomics and comparative genomics of Lactobacillus salivarius, a mammalian gut commensal.</title>
        <authorList>
            <person name="Harris H.M."/>
        </authorList>
    </citation>
    <scope>NUCLEOTIDE SEQUENCE [LARGE SCALE GENOMIC DNA]</scope>
    <source>
        <strain evidence="2 4">JCM 1047</strain>
    </source>
</reference>
<dbReference type="Proteomes" id="UP000192575">
    <property type="component" value="Unassembled WGS sequence"/>
</dbReference>
<dbReference type="KEGG" id="lsj:LSJ_4055"/>
<sequence>MWLKLGISKPKVLGNELRKITKAKQAEKLEKEKAKIAKKRKLAKSEAEIMFGCLKQEFIISAKEGRYDWFCNLDYFKKIMKENNLHSDKYYLYVELEKICERNNIRTSVLAGTYNFCWD</sequence>
<evidence type="ECO:0000313" key="2">
    <source>
        <dbReference type="EMBL" id="OQQ89318.1"/>
    </source>
</evidence>
<dbReference type="AlphaFoldDB" id="A0A089RZN4"/>
<proteinExistence type="predicted"/>
<name>A0A089RZN4_9LACO</name>
<keyword evidence="1" id="KW-0614">Plasmid</keyword>
<evidence type="ECO:0000313" key="4">
    <source>
        <dbReference type="Proteomes" id="UP000192575"/>
    </source>
</evidence>
<evidence type="ECO:0000313" key="1">
    <source>
        <dbReference type="EMBL" id="AIR11832.1"/>
    </source>
</evidence>
<dbReference type="EMBL" id="NBEF01000033">
    <property type="protein sequence ID" value="OQQ89318.1"/>
    <property type="molecule type" value="Genomic_DNA"/>
</dbReference>
<reference evidence="1 3" key="1">
    <citation type="journal article" date="2014" name="BMC Genomics">
        <title>Unusual genome complexity in Lactobacillus salivarius JCM1046.</title>
        <authorList>
            <person name="Raftis E.J."/>
            <person name="Forde B.M."/>
            <person name="Claesson M.J."/>
            <person name="O'Toole P.W."/>
        </authorList>
    </citation>
    <scope>NUCLEOTIDE SEQUENCE [LARGE SCALE GENOMIC DNA]</scope>
    <source>
        <strain evidence="1 3">JCM1046</strain>
        <plasmid evidence="1 3">pLMP1046</plasmid>
    </source>
</reference>